<dbReference type="EMBL" id="JAGSYN010000141">
    <property type="protein sequence ID" value="KAG7663275.1"/>
    <property type="molecule type" value="Genomic_DNA"/>
</dbReference>
<organism evidence="2 3">
    <name type="scientific">[Candida] subhashii</name>
    <dbReference type="NCBI Taxonomy" id="561895"/>
    <lineage>
        <taxon>Eukaryota</taxon>
        <taxon>Fungi</taxon>
        <taxon>Dikarya</taxon>
        <taxon>Ascomycota</taxon>
        <taxon>Saccharomycotina</taxon>
        <taxon>Pichiomycetes</taxon>
        <taxon>Debaryomycetaceae</taxon>
        <taxon>Spathaspora</taxon>
    </lineage>
</organism>
<feature type="transmembrane region" description="Helical" evidence="1">
    <location>
        <begin position="50"/>
        <end position="71"/>
    </location>
</feature>
<evidence type="ECO:0000313" key="3">
    <source>
        <dbReference type="Proteomes" id="UP000694255"/>
    </source>
</evidence>
<accession>A0A8J5UWU9</accession>
<dbReference type="Proteomes" id="UP000694255">
    <property type="component" value="Unassembled WGS sequence"/>
</dbReference>
<dbReference type="GeneID" id="73469990"/>
<reference evidence="2 3" key="1">
    <citation type="journal article" date="2021" name="DNA Res.">
        <title>Genome analysis of Candida subhashii reveals its hybrid nature and dual mitochondrial genome conformations.</title>
        <authorList>
            <person name="Mixao V."/>
            <person name="Hegedusova E."/>
            <person name="Saus E."/>
            <person name="Pryszcz L.P."/>
            <person name="Cillingova A."/>
            <person name="Nosek J."/>
            <person name="Gabaldon T."/>
        </authorList>
    </citation>
    <scope>NUCLEOTIDE SEQUENCE [LARGE SCALE GENOMIC DNA]</scope>
    <source>
        <strain evidence="2 3">CBS 10753</strain>
    </source>
</reference>
<dbReference type="AlphaFoldDB" id="A0A8J5UWU9"/>
<sequence>MFRITPVRILTRSFSSAARRQASHDIGNGMHGQKTWPSMNVLIKNYRHEAYLAIQWAVAFTSIMLAPYYIIIKGSKFLHNVPKDTGAQVEIHGLVNRQTEVHLAGNGARPA</sequence>
<gene>
    <name evidence="2" type="ORF">J8A68_003189</name>
</gene>
<keyword evidence="1" id="KW-0812">Transmembrane</keyword>
<keyword evidence="1" id="KW-1133">Transmembrane helix</keyword>
<keyword evidence="1" id="KW-0472">Membrane</keyword>
<protein>
    <submittedName>
        <fullName evidence="2">Uncharacterized protein</fullName>
    </submittedName>
</protein>
<dbReference type="OrthoDB" id="4003809at2759"/>
<evidence type="ECO:0000256" key="1">
    <source>
        <dbReference type="SAM" id="Phobius"/>
    </source>
</evidence>
<proteinExistence type="predicted"/>
<evidence type="ECO:0000313" key="2">
    <source>
        <dbReference type="EMBL" id="KAG7663275.1"/>
    </source>
</evidence>
<keyword evidence="3" id="KW-1185">Reference proteome</keyword>
<comment type="caution">
    <text evidence="2">The sequence shown here is derived from an EMBL/GenBank/DDBJ whole genome shotgun (WGS) entry which is preliminary data.</text>
</comment>
<dbReference type="RefSeq" id="XP_049263507.1">
    <property type="nucleotide sequence ID" value="XM_049407018.1"/>
</dbReference>
<name>A0A8J5UWU9_9ASCO</name>